<dbReference type="SUPFAM" id="SSF53098">
    <property type="entry name" value="Ribonuclease H-like"/>
    <property type="match status" value="1"/>
</dbReference>
<dbReference type="Pfam" id="PF05869">
    <property type="entry name" value="Dam"/>
    <property type="match status" value="1"/>
</dbReference>
<dbReference type="EMBL" id="BDIP01005534">
    <property type="protein sequence ID" value="GIQ89877.1"/>
    <property type="molecule type" value="Genomic_DNA"/>
</dbReference>
<keyword evidence="1" id="KW-0233">DNA recombination</keyword>
<dbReference type="GO" id="GO:0015074">
    <property type="term" value="P:DNA integration"/>
    <property type="evidence" value="ECO:0007669"/>
    <property type="project" value="InterPro"/>
</dbReference>
<feature type="non-terminal residue" evidence="3">
    <location>
        <position position="571"/>
    </location>
</feature>
<dbReference type="CDD" id="cd09275">
    <property type="entry name" value="RNase_HI_RT_DIRS1"/>
    <property type="match status" value="1"/>
</dbReference>
<dbReference type="Gene3D" id="3.30.420.10">
    <property type="entry name" value="Ribonuclease H-like superfamily/Ribonuclease H"/>
    <property type="match status" value="1"/>
</dbReference>
<feature type="non-terminal residue" evidence="3">
    <location>
        <position position="1"/>
    </location>
</feature>
<dbReference type="GO" id="GO:0009007">
    <property type="term" value="F:site-specific DNA-methyltransferase (adenine-specific) activity"/>
    <property type="evidence" value="ECO:0007669"/>
    <property type="project" value="InterPro"/>
</dbReference>
<dbReference type="InterPro" id="IPR002104">
    <property type="entry name" value="Integrase_catalytic"/>
</dbReference>
<dbReference type="InterPro" id="IPR052055">
    <property type="entry name" value="Hepadnavirus_pol/RT"/>
</dbReference>
<evidence type="ECO:0000259" key="2">
    <source>
        <dbReference type="Pfam" id="PF00589"/>
    </source>
</evidence>
<feature type="domain" description="Tyr recombinase" evidence="2">
    <location>
        <begin position="375"/>
        <end position="550"/>
    </location>
</feature>
<dbReference type="OrthoDB" id="7462124at2759"/>
<gene>
    <name evidence="3" type="ORF">KIPB_012480</name>
</gene>
<name>A0A9K3GNX7_9EUKA</name>
<comment type="caution">
    <text evidence="3">The sequence shown here is derived from an EMBL/GenBank/DDBJ whole genome shotgun (WGS) entry which is preliminary data.</text>
</comment>
<dbReference type="PANTHER" id="PTHR33050">
    <property type="entry name" value="REVERSE TRANSCRIPTASE DOMAIN-CONTAINING PROTEIN"/>
    <property type="match status" value="1"/>
</dbReference>
<dbReference type="GO" id="GO:0009307">
    <property type="term" value="P:DNA restriction-modification system"/>
    <property type="evidence" value="ECO:0007669"/>
    <property type="project" value="InterPro"/>
</dbReference>
<sequence length="571" mass="62988">SGASRTFVTQPVSAVITTDAATGEEGRKAGLGGYLRIGEDSWRFSEPFPDSHQGAHINVLETLAIYRAFRHWRQRLRGRTVLVRSDNACAVHTLNRGGSASPRVHQVVEDVWQLAATLGCQFVCRHVAGQLNVTADVASRFRILEGSTPEYVIQATERLWGTMEVDRFASLDNHCLRLYQTRAEDALSWDWRGYRNFVVPPWALLDQTVTRLASEAREATASAVPPYLDPSCAVVLTPEWERQPWYRRLLLLSTDSIPLQVEDGGEWDRAVRLLYRAGEANDNAALFSSGRVEQLVASKLGRLRGSSMRSLLAGVSRAGQALGVQSPLRRGFTTAAARHANDHMVPTPPRETHAYDISFVRGLCEALSRDRDARNEATMQLAAIATVAFGTAGRVGDLLKIRCHAVRVVSPGVLTLWMAGDSSAKADISHSGEQACMQFPHWGEGVNTWVWMSERLRVAAGQDYLFRSRNGPLLSATITLTSERATSKGVAKDLSTLARHLGLVPPMQTVQVHGFRRGALMSMYLSGTPFEDVQAMAGWRDPKSAHAYIQRRLRAMRSVYAYLPQSGGAAR</sequence>
<dbReference type="AlphaFoldDB" id="A0A9K3GNX7"/>
<dbReference type="PANTHER" id="PTHR33050:SF7">
    <property type="entry name" value="RIBONUCLEASE H"/>
    <property type="match status" value="1"/>
</dbReference>
<dbReference type="InterPro" id="IPR036397">
    <property type="entry name" value="RNaseH_sf"/>
</dbReference>
<dbReference type="GO" id="GO:0003677">
    <property type="term" value="F:DNA binding"/>
    <property type="evidence" value="ECO:0007669"/>
    <property type="project" value="InterPro"/>
</dbReference>
<dbReference type="SUPFAM" id="SSF56349">
    <property type="entry name" value="DNA breaking-rejoining enzymes"/>
    <property type="match status" value="1"/>
</dbReference>
<organism evidence="3 4">
    <name type="scientific">Kipferlia bialata</name>
    <dbReference type="NCBI Taxonomy" id="797122"/>
    <lineage>
        <taxon>Eukaryota</taxon>
        <taxon>Metamonada</taxon>
        <taxon>Carpediemonas-like organisms</taxon>
        <taxon>Kipferlia</taxon>
    </lineage>
</organism>
<reference evidence="3 4" key="1">
    <citation type="journal article" date="2018" name="PLoS ONE">
        <title>The draft genome of Kipferlia bialata reveals reductive genome evolution in fornicate parasites.</title>
        <authorList>
            <person name="Tanifuji G."/>
            <person name="Takabayashi S."/>
            <person name="Kume K."/>
            <person name="Takagi M."/>
            <person name="Nakayama T."/>
            <person name="Kamikawa R."/>
            <person name="Inagaki Y."/>
            <person name="Hashimoto T."/>
        </authorList>
    </citation>
    <scope>NUCLEOTIDE SEQUENCE [LARGE SCALE GENOMIC DNA]</scope>
    <source>
        <strain evidence="3">NY0173</strain>
    </source>
</reference>
<dbReference type="InterPro" id="IPR008593">
    <property type="entry name" value="Dam_MeTrfase"/>
</dbReference>
<protein>
    <submittedName>
        <fullName evidence="3">DNA N-6-adenine-methyltransferase</fullName>
    </submittedName>
</protein>
<dbReference type="Gene3D" id="1.10.443.10">
    <property type="entry name" value="Intergrase catalytic core"/>
    <property type="match status" value="1"/>
</dbReference>
<evidence type="ECO:0000313" key="3">
    <source>
        <dbReference type="EMBL" id="GIQ89877.1"/>
    </source>
</evidence>
<dbReference type="InterPro" id="IPR013762">
    <property type="entry name" value="Integrase-like_cat_sf"/>
</dbReference>
<evidence type="ECO:0000313" key="4">
    <source>
        <dbReference type="Proteomes" id="UP000265618"/>
    </source>
</evidence>
<keyword evidence="4" id="KW-1185">Reference proteome</keyword>
<proteinExistence type="predicted"/>
<dbReference type="InterPro" id="IPR012337">
    <property type="entry name" value="RNaseH-like_sf"/>
</dbReference>
<accession>A0A9K3GNX7</accession>
<dbReference type="Pfam" id="PF00589">
    <property type="entry name" value="Phage_integrase"/>
    <property type="match status" value="1"/>
</dbReference>
<dbReference type="InterPro" id="IPR011010">
    <property type="entry name" value="DNA_brk_join_enz"/>
</dbReference>
<dbReference type="Proteomes" id="UP000265618">
    <property type="component" value="Unassembled WGS sequence"/>
</dbReference>
<dbReference type="GO" id="GO:0006310">
    <property type="term" value="P:DNA recombination"/>
    <property type="evidence" value="ECO:0007669"/>
    <property type="project" value="UniProtKB-KW"/>
</dbReference>
<evidence type="ECO:0000256" key="1">
    <source>
        <dbReference type="ARBA" id="ARBA00023172"/>
    </source>
</evidence>